<organism evidence="1 2">
    <name type="scientific">Sediminitomix flava</name>
    <dbReference type="NCBI Taxonomy" id="379075"/>
    <lineage>
        <taxon>Bacteria</taxon>
        <taxon>Pseudomonadati</taxon>
        <taxon>Bacteroidota</taxon>
        <taxon>Cytophagia</taxon>
        <taxon>Cytophagales</taxon>
        <taxon>Flammeovirgaceae</taxon>
        <taxon>Sediminitomix</taxon>
    </lineage>
</organism>
<dbReference type="NCBIfam" id="TIGR04019">
    <property type="entry name" value="B_thiol_YtxJ"/>
    <property type="match status" value="1"/>
</dbReference>
<keyword evidence="2" id="KW-1185">Reference proteome</keyword>
<comment type="caution">
    <text evidence="1">The sequence shown here is derived from an EMBL/GenBank/DDBJ whole genome shotgun (WGS) entry which is preliminary data.</text>
</comment>
<reference evidence="1 2" key="1">
    <citation type="submission" date="2018-03" db="EMBL/GenBank/DDBJ databases">
        <title>Genomic Encyclopedia of Archaeal and Bacterial Type Strains, Phase II (KMG-II): from individual species to whole genera.</title>
        <authorList>
            <person name="Goeker M."/>
        </authorList>
    </citation>
    <scope>NUCLEOTIDE SEQUENCE [LARGE SCALE GENOMIC DNA]</scope>
    <source>
        <strain evidence="1 2">DSM 28229</strain>
    </source>
</reference>
<dbReference type="EMBL" id="QGDO01000001">
    <property type="protein sequence ID" value="PWJ44908.1"/>
    <property type="molecule type" value="Genomic_DNA"/>
</dbReference>
<dbReference type="InterPro" id="IPR022551">
    <property type="entry name" value="BrxC"/>
</dbReference>
<dbReference type="Pfam" id="PF11009">
    <property type="entry name" value="BrxC"/>
    <property type="match status" value="1"/>
</dbReference>
<dbReference type="OrthoDB" id="677051at2"/>
<dbReference type="Gene3D" id="3.40.30.10">
    <property type="entry name" value="Glutaredoxin"/>
    <property type="match status" value="1"/>
</dbReference>
<protein>
    <submittedName>
        <fullName evidence="1">Bacillithiol system protein YtxJ</fullName>
    </submittedName>
</protein>
<accession>A0A315ZJ91</accession>
<gene>
    <name evidence="1" type="ORF">BC781_1011297</name>
</gene>
<evidence type="ECO:0000313" key="2">
    <source>
        <dbReference type="Proteomes" id="UP000245535"/>
    </source>
</evidence>
<sequence length="109" mass="12447">MEWNQLNSPEQLNAIVSESENEKIVIFKHSTRCSISSMALNRLERSWEKDVALKPYYLDLIANRGISNDIASRFGVEHASPQVLVIENGQCVYHTSHMGINFQELKDLV</sequence>
<dbReference type="RefSeq" id="WP_109616371.1">
    <property type="nucleotide sequence ID" value="NZ_QGDO01000001.1"/>
</dbReference>
<proteinExistence type="predicted"/>
<name>A0A315ZJ91_SEDFL</name>
<dbReference type="Proteomes" id="UP000245535">
    <property type="component" value="Unassembled WGS sequence"/>
</dbReference>
<dbReference type="AlphaFoldDB" id="A0A315ZJ91"/>
<dbReference type="InterPro" id="IPR036249">
    <property type="entry name" value="Thioredoxin-like_sf"/>
</dbReference>
<evidence type="ECO:0000313" key="1">
    <source>
        <dbReference type="EMBL" id="PWJ44908.1"/>
    </source>
</evidence>
<dbReference type="SUPFAM" id="SSF52833">
    <property type="entry name" value="Thioredoxin-like"/>
    <property type="match status" value="1"/>
</dbReference>